<protein>
    <recommendedName>
        <fullName evidence="3">Endonuclease/exonuclease/phosphatase family protein</fullName>
    </recommendedName>
</protein>
<dbReference type="Gene3D" id="3.60.10.10">
    <property type="entry name" value="Endonuclease/exonuclease/phosphatase"/>
    <property type="match status" value="1"/>
</dbReference>
<evidence type="ECO:0000313" key="2">
    <source>
        <dbReference type="Proteomes" id="UP001595816"/>
    </source>
</evidence>
<name>A0ABV8LQ78_9ACTN</name>
<organism evidence="1 2">
    <name type="scientific">Hamadaea flava</name>
    <dbReference type="NCBI Taxonomy" id="1742688"/>
    <lineage>
        <taxon>Bacteria</taxon>
        <taxon>Bacillati</taxon>
        <taxon>Actinomycetota</taxon>
        <taxon>Actinomycetes</taxon>
        <taxon>Micromonosporales</taxon>
        <taxon>Micromonosporaceae</taxon>
        <taxon>Hamadaea</taxon>
    </lineage>
</organism>
<evidence type="ECO:0000313" key="1">
    <source>
        <dbReference type="EMBL" id="MFC4133171.1"/>
    </source>
</evidence>
<evidence type="ECO:0008006" key="3">
    <source>
        <dbReference type="Google" id="ProtNLM"/>
    </source>
</evidence>
<dbReference type="InterPro" id="IPR036691">
    <property type="entry name" value="Endo/exonu/phosph_ase_sf"/>
</dbReference>
<accession>A0ABV8LQ78</accession>
<sequence length="277" mass="30379">MPISRRRALGLAGGAALAGATGALGLAESAGAATAWRNLGVVTANIGRDNLGQREAAIVAVRNALSMEGPQDRPLVGWQEIGEGDGDEKEKGWINEHFGPYYNNLHLNDGGHLVPMSVPKVYTVLAQRVTPVHPGKEGVSPNRVITEVLLGAADDPALKFAFVNTHFVAGAYNGKEDPYEAWRDRMWALHFDTLRNTVMEYWRTRGYPVIWTGDTNRDPMPKLYPERETRAFGSGIDHIGWIQGTNGVQIQLRNTKVVPMNVDGHDARVAVLQLRRV</sequence>
<dbReference type="RefSeq" id="WP_253761020.1">
    <property type="nucleotide sequence ID" value="NZ_JAMZDZ010000001.1"/>
</dbReference>
<proteinExistence type="predicted"/>
<dbReference type="InterPro" id="IPR006311">
    <property type="entry name" value="TAT_signal"/>
</dbReference>
<keyword evidence="2" id="KW-1185">Reference proteome</keyword>
<dbReference type="SUPFAM" id="SSF56219">
    <property type="entry name" value="DNase I-like"/>
    <property type="match status" value="1"/>
</dbReference>
<reference evidence="2" key="1">
    <citation type="journal article" date="2019" name="Int. J. Syst. Evol. Microbiol.">
        <title>The Global Catalogue of Microorganisms (GCM) 10K type strain sequencing project: providing services to taxonomists for standard genome sequencing and annotation.</title>
        <authorList>
            <consortium name="The Broad Institute Genomics Platform"/>
            <consortium name="The Broad Institute Genome Sequencing Center for Infectious Disease"/>
            <person name="Wu L."/>
            <person name="Ma J."/>
        </authorList>
    </citation>
    <scope>NUCLEOTIDE SEQUENCE [LARGE SCALE GENOMIC DNA]</scope>
    <source>
        <strain evidence="2">CGMCC 4.7289</strain>
    </source>
</reference>
<gene>
    <name evidence="1" type="ORF">ACFOZ4_21385</name>
</gene>
<comment type="caution">
    <text evidence="1">The sequence shown here is derived from an EMBL/GenBank/DDBJ whole genome shotgun (WGS) entry which is preliminary data.</text>
</comment>
<dbReference type="PROSITE" id="PS51318">
    <property type="entry name" value="TAT"/>
    <property type="match status" value="1"/>
</dbReference>
<dbReference type="Proteomes" id="UP001595816">
    <property type="component" value="Unassembled WGS sequence"/>
</dbReference>
<dbReference type="EMBL" id="JBHSAY010000010">
    <property type="protein sequence ID" value="MFC4133171.1"/>
    <property type="molecule type" value="Genomic_DNA"/>
</dbReference>